<comment type="caution">
    <text evidence="5">The sequence shown here is derived from an EMBL/GenBank/DDBJ whole genome shotgun (WGS) entry which is preliminary data.</text>
</comment>
<dbReference type="GO" id="GO:0034457">
    <property type="term" value="C:Mpp10 complex"/>
    <property type="evidence" value="ECO:0007669"/>
    <property type="project" value="TreeGrafter"/>
</dbReference>
<dbReference type="PANTHER" id="PTHR11831:SF1">
    <property type="entry name" value="U3 SMALL NUCLEOLAR RIBONUCLEOPROTEIN PROTEIN IMP3"/>
    <property type="match status" value="1"/>
</dbReference>
<dbReference type="SUPFAM" id="SSF55174">
    <property type="entry name" value="Alpha-L RNA-binding motif"/>
    <property type="match status" value="1"/>
</dbReference>
<evidence type="ECO:0000256" key="1">
    <source>
        <dbReference type="ARBA" id="ARBA00007465"/>
    </source>
</evidence>
<dbReference type="PANTHER" id="PTHR11831">
    <property type="entry name" value="30S 40S RIBOSOMAL PROTEIN"/>
    <property type="match status" value="1"/>
</dbReference>
<dbReference type="Pfam" id="PF00163">
    <property type="entry name" value="Ribosomal_S4"/>
    <property type="match status" value="1"/>
</dbReference>
<feature type="domain" description="Small ribosomal subunit protein uS4 N-terminal" evidence="4">
    <location>
        <begin position="4"/>
        <end position="108"/>
    </location>
</feature>
<gene>
    <name evidence="5" type="primary">IMP3_1</name>
    <name evidence="5" type="ORF">TWF694_006886</name>
</gene>
<dbReference type="GO" id="GO:0019843">
    <property type="term" value="F:rRNA binding"/>
    <property type="evidence" value="ECO:0007669"/>
    <property type="project" value="InterPro"/>
</dbReference>
<dbReference type="GO" id="GO:0032040">
    <property type="term" value="C:small-subunit processome"/>
    <property type="evidence" value="ECO:0007669"/>
    <property type="project" value="TreeGrafter"/>
</dbReference>
<evidence type="ECO:0000256" key="3">
    <source>
        <dbReference type="ARBA" id="ARBA00023274"/>
    </source>
</evidence>
<dbReference type="Proteomes" id="UP001365542">
    <property type="component" value="Unassembled WGS sequence"/>
</dbReference>
<protein>
    <submittedName>
        <fullName evidence="5">Small subunit (SSU) processome component, variant 2</fullName>
    </submittedName>
</protein>
<reference evidence="5 6" key="1">
    <citation type="submission" date="2019-10" db="EMBL/GenBank/DDBJ databases">
        <authorList>
            <person name="Palmer J.M."/>
        </authorList>
    </citation>
    <scope>NUCLEOTIDE SEQUENCE [LARGE SCALE GENOMIC DNA]</scope>
    <source>
        <strain evidence="5 6">TWF694</strain>
    </source>
</reference>
<dbReference type="EMBL" id="JAVHJO010000002">
    <property type="protein sequence ID" value="KAK6542950.1"/>
    <property type="molecule type" value="Genomic_DNA"/>
</dbReference>
<dbReference type="AlphaFoldDB" id="A0AAV9XLI1"/>
<evidence type="ECO:0000313" key="6">
    <source>
        <dbReference type="Proteomes" id="UP001365542"/>
    </source>
</evidence>
<dbReference type="InterPro" id="IPR001912">
    <property type="entry name" value="Ribosomal_uS4_N"/>
</dbReference>
<keyword evidence="2" id="KW-0694">RNA-binding</keyword>
<evidence type="ECO:0000259" key="4">
    <source>
        <dbReference type="SMART" id="SM01390"/>
    </source>
</evidence>
<dbReference type="GO" id="GO:0030515">
    <property type="term" value="F:snoRNA binding"/>
    <property type="evidence" value="ECO:0007669"/>
    <property type="project" value="TreeGrafter"/>
</dbReference>
<dbReference type="GO" id="GO:0042274">
    <property type="term" value="P:ribosomal small subunit biogenesis"/>
    <property type="evidence" value="ECO:0007669"/>
    <property type="project" value="TreeGrafter"/>
</dbReference>
<organism evidence="5 6">
    <name type="scientific">Orbilia ellipsospora</name>
    <dbReference type="NCBI Taxonomy" id="2528407"/>
    <lineage>
        <taxon>Eukaryota</taxon>
        <taxon>Fungi</taxon>
        <taxon>Dikarya</taxon>
        <taxon>Ascomycota</taxon>
        <taxon>Pezizomycotina</taxon>
        <taxon>Orbiliomycetes</taxon>
        <taxon>Orbiliales</taxon>
        <taxon>Orbiliaceae</taxon>
        <taxon>Orbilia</taxon>
    </lineage>
</organism>
<comment type="similarity">
    <text evidence="1">Belongs to the universal ribosomal protein uS4 family.</text>
</comment>
<dbReference type="InterPro" id="IPR022801">
    <property type="entry name" value="Ribosomal_uS4"/>
</dbReference>
<name>A0AAV9XLI1_9PEZI</name>
<keyword evidence="3" id="KW-0687">Ribonucleoprotein</keyword>
<dbReference type="SMART" id="SM01390">
    <property type="entry name" value="Ribosomal_S4"/>
    <property type="match status" value="1"/>
</dbReference>
<sequence length="131" mass="15749">MVRKLKHHEQKLLRKVDFLTWKSDDNHREHDVMRRYHIQDSTTYHKYNKICGSLRQLAHKLSQLPPEDEFRREHEERILEKLFQMGILNSKSKMSDIENKVTVAAFCRRRLPIIMTRLRMAENVPAVGNIE</sequence>
<evidence type="ECO:0000256" key="2">
    <source>
        <dbReference type="ARBA" id="ARBA00022884"/>
    </source>
</evidence>
<proteinExistence type="inferred from homology"/>
<evidence type="ECO:0000313" key="5">
    <source>
        <dbReference type="EMBL" id="KAK6542950.1"/>
    </source>
</evidence>
<accession>A0AAV9XLI1</accession>
<dbReference type="GO" id="GO:0006364">
    <property type="term" value="P:rRNA processing"/>
    <property type="evidence" value="ECO:0007669"/>
    <property type="project" value="TreeGrafter"/>
</dbReference>
<keyword evidence="6" id="KW-1185">Reference proteome</keyword>